<organism evidence="5 6">
    <name type="scientific">Nocardioides alpinus</name>
    <dbReference type="NCBI Taxonomy" id="748909"/>
    <lineage>
        <taxon>Bacteria</taxon>
        <taxon>Bacillati</taxon>
        <taxon>Actinomycetota</taxon>
        <taxon>Actinomycetes</taxon>
        <taxon>Propionibacteriales</taxon>
        <taxon>Nocardioidaceae</taxon>
        <taxon>Nocardioides</taxon>
    </lineage>
</organism>
<dbReference type="GO" id="GO:0005524">
    <property type="term" value="F:ATP binding"/>
    <property type="evidence" value="ECO:0007669"/>
    <property type="project" value="UniProtKB-KW"/>
</dbReference>
<accession>A0A1I1BHS4</accession>
<dbReference type="EMBL" id="FOKC01000016">
    <property type="protein sequence ID" value="SFB48040.1"/>
    <property type="molecule type" value="Genomic_DNA"/>
</dbReference>
<keyword evidence="2 3" id="KW-0067">ATP-binding</keyword>
<gene>
    <name evidence="5" type="ORF">SAMN05192575_11660</name>
</gene>
<proteinExistence type="inferred from homology"/>
<dbReference type="AlphaFoldDB" id="A0A1I1BHS4"/>
<dbReference type="Gene3D" id="1.10.8.60">
    <property type="match status" value="1"/>
</dbReference>
<reference evidence="6" key="1">
    <citation type="submission" date="2016-10" db="EMBL/GenBank/DDBJ databases">
        <authorList>
            <person name="Varghese N."/>
            <person name="Submissions S."/>
        </authorList>
    </citation>
    <scope>NUCLEOTIDE SEQUENCE [LARGE SCALE GENOMIC DNA]</scope>
    <source>
        <strain evidence="6">CGMCC 1.10697</strain>
    </source>
</reference>
<keyword evidence="1 3" id="KW-0547">Nucleotide-binding</keyword>
<dbReference type="InterPro" id="IPR027417">
    <property type="entry name" value="P-loop_NTPase"/>
</dbReference>
<evidence type="ECO:0000256" key="1">
    <source>
        <dbReference type="ARBA" id="ARBA00022741"/>
    </source>
</evidence>
<name>A0A1I1BHS4_9ACTN</name>
<dbReference type="InterPro" id="IPR003593">
    <property type="entry name" value="AAA+_ATPase"/>
</dbReference>
<dbReference type="Pfam" id="PF00004">
    <property type="entry name" value="AAA"/>
    <property type="match status" value="1"/>
</dbReference>
<dbReference type="RefSeq" id="WP_139227828.1">
    <property type="nucleotide sequence ID" value="NZ_FOKC01000016.1"/>
</dbReference>
<comment type="similarity">
    <text evidence="3">Belongs to the AAA ATPase family.</text>
</comment>
<dbReference type="Gene3D" id="3.40.50.300">
    <property type="entry name" value="P-loop containing nucleotide triphosphate hydrolases"/>
    <property type="match status" value="1"/>
</dbReference>
<dbReference type="InterPro" id="IPR003960">
    <property type="entry name" value="ATPase_AAA_CS"/>
</dbReference>
<dbReference type="Proteomes" id="UP000199113">
    <property type="component" value="Unassembled WGS sequence"/>
</dbReference>
<sequence>MSTTGSESNLSYGSILRVRRVDDAAGRVWFDRRDGASGWFSRSLLDDVEAGQILYVPNEVDEDDPVRLLSEEDWLIRGGDVATVSLISEDGATAVLDVNGRHQTFAQRVEMPFVKGQTIAVDADGRPGAVLSSKPVDRFGRGDDEVDPESFLVDPGGVSLADFGGSRALVERAIELAQVALDPQQRLEQLGVNSVKGMLFSGPSGTGKTHLARVLSEVLGTRFYLVDGPEIINKWVGESEQRLRELFRHAEDHAPAIIFFDELDSIVASRGDDAPEYASRFVGQFLTVLDGFQASRGVLVIAATNLPGALDTALLRPGRLTFKLEFNGHPSPDDRLRILQASARGVRGAQHADWPLLVEATDGWSAAELAMIWTEAGVLAVLDERLELCGEDVMGGLARAARNREVSRRQGEQQ</sequence>
<evidence type="ECO:0000256" key="2">
    <source>
        <dbReference type="ARBA" id="ARBA00022840"/>
    </source>
</evidence>
<dbReference type="InterPro" id="IPR003959">
    <property type="entry name" value="ATPase_AAA_core"/>
</dbReference>
<evidence type="ECO:0000256" key="3">
    <source>
        <dbReference type="RuleBase" id="RU003651"/>
    </source>
</evidence>
<dbReference type="GO" id="GO:0016887">
    <property type="term" value="F:ATP hydrolysis activity"/>
    <property type="evidence" value="ECO:0007669"/>
    <property type="project" value="InterPro"/>
</dbReference>
<dbReference type="SMART" id="SM00382">
    <property type="entry name" value="AAA"/>
    <property type="match status" value="1"/>
</dbReference>
<feature type="domain" description="AAA+ ATPase" evidence="4">
    <location>
        <begin position="194"/>
        <end position="331"/>
    </location>
</feature>
<dbReference type="PROSITE" id="PS00674">
    <property type="entry name" value="AAA"/>
    <property type="match status" value="1"/>
</dbReference>
<dbReference type="PANTHER" id="PTHR23077">
    <property type="entry name" value="AAA-FAMILY ATPASE"/>
    <property type="match status" value="1"/>
</dbReference>
<dbReference type="OrthoDB" id="9809379at2"/>
<evidence type="ECO:0000313" key="5">
    <source>
        <dbReference type="EMBL" id="SFB48040.1"/>
    </source>
</evidence>
<dbReference type="STRING" id="748909.SAMN05192575_11660"/>
<dbReference type="InterPro" id="IPR050168">
    <property type="entry name" value="AAA_ATPase_domain"/>
</dbReference>
<protein>
    <submittedName>
        <fullName evidence="5">ATPase family associated with various cellular activities (AAA)</fullName>
    </submittedName>
</protein>
<dbReference type="PANTHER" id="PTHR23077:SF171">
    <property type="entry name" value="NUCLEAR VALOSIN-CONTAINING PROTEIN-LIKE"/>
    <property type="match status" value="1"/>
</dbReference>
<evidence type="ECO:0000259" key="4">
    <source>
        <dbReference type="SMART" id="SM00382"/>
    </source>
</evidence>
<dbReference type="SUPFAM" id="SSF52540">
    <property type="entry name" value="P-loop containing nucleoside triphosphate hydrolases"/>
    <property type="match status" value="1"/>
</dbReference>
<evidence type="ECO:0000313" key="6">
    <source>
        <dbReference type="Proteomes" id="UP000199113"/>
    </source>
</evidence>